<feature type="binding site" evidence="10">
    <location>
        <begin position="174"/>
        <end position="176"/>
    </location>
    <ligand>
        <name>substrate</name>
    </ligand>
</feature>
<evidence type="ECO:0000256" key="1">
    <source>
        <dbReference type="ARBA" id="ARBA00001782"/>
    </source>
</evidence>
<keyword evidence="8 10" id="KW-0479">Metal-binding</keyword>
<comment type="cofactor">
    <cofactor evidence="10 13">
        <name>a divalent metal cation</name>
        <dbReference type="ChEBI" id="CHEBI:60240"/>
    </cofactor>
    <text evidence="10 13">Binds 1 divalent metal cation per subunit.</text>
</comment>
<dbReference type="InterPro" id="IPR011060">
    <property type="entry name" value="RibuloseP-bd_barrel"/>
</dbReference>
<feature type="active site" description="Proton acceptor" evidence="10 12">
    <location>
        <position position="34"/>
    </location>
</feature>
<dbReference type="InterPro" id="IPR026019">
    <property type="entry name" value="Ribul_P_3_epim"/>
</dbReference>
<dbReference type="PROSITE" id="PS01085">
    <property type="entry name" value="RIBUL_P_3_EPIMER_1"/>
    <property type="match status" value="1"/>
</dbReference>
<dbReference type="FunFam" id="3.20.20.70:FF:000004">
    <property type="entry name" value="Ribulose-phosphate 3-epimerase"/>
    <property type="match status" value="1"/>
</dbReference>
<dbReference type="EMBL" id="DRTD01000403">
    <property type="protein sequence ID" value="HHE55222.1"/>
    <property type="molecule type" value="Genomic_DNA"/>
</dbReference>
<evidence type="ECO:0000256" key="12">
    <source>
        <dbReference type="PIRSR" id="PIRSR001461-1"/>
    </source>
</evidence>
<feature type="binding site" evidence="10 13">
    <location>
        <position position="34"/>
    </location>
    <ligand>
        <name>a divalent metal cation</name>
        <dbReference type="ChEBI" id="CHEBI:60240"/>
    </ligand>
</feature>
<dbReference type="NCBIfam" id="NF004076">
    <property type="entry name" value="PRK05581.1-4"/>
    <property type="match status" value="1"/>
</dbReference>
<feature type="binding site" evidence="10 14">
    <location>
        <position position="7"/>
    </location>
    <ligand>
        <name>substrate</name>
    </ligand>
</feature>
<evidence type="ECO:0000256" key="2">
    <source>
        <dbReference type="ARBA" id="ARBA00001936"/>
    </source>
</evidence>
<evidence type="ECO:0000256" key="5">
    <source>
        <dbReference type="ARBA" id="ARBA00001954"/>
    </source>
</evidence>
<feature type="binding site" evidence="10 14">
    <location>
        <begin position="141"/>
        <end position="144"/>
    </location>
    <ligand>
        <name>substrate</name>
    </ligand>
</feature>
<gene>
    <name evidence="10 15" type="primary">rpe</name>
    <name evidence="15" type="ORF">ENL21_05525</name>
</gene>
<accession>A0A7V5H3X7</accession>
<evidence type="ECO:0000256" key="13">
    <source>
        <dbReference type="PIRSR" id="PIRSR001461-2"/>
    </source>
</evidence>
<feature type="binding site" evidence="10 14">
    <location>
        <position position="65"/>
    </location>
    <ligand>
        <name>substrate</name>
    </ligand>
</feature>
<dbReference type="Proteomes" id="UP000886111">
    <property type="component" value="Unassembled WGS sequence"/>
</dbReference>
<feature type="binding site" evidence="10 13">
    <location>
        <position position="65"/>
    </location>
    <ligand>
        <name>a divalent metal cation</name>
        <dbReference type="ChEBI" id="CHEBI:60240"/>
    </ligand>
</feature>
<organism evidence="15">
    <name type="scientific">Caldithrix abyssi</name>
    <dbReference type="NCBI Taxonomy" id="187145"/>
    <lineage>
        <taxon>Bacteria</taxon>
        <taxon>Pseudomonadati</taxon>
        <taxon>Calditrichota</taxon>
        <taxon>Calditrichia</taxon>
        <taxon>Calditrichales</taxon>
        <taxon>Calditrichaceae</taxon>
        <taxon>Caldithrix</taxon>
    </lineage>
</organism>
<dbReference type="InterPro" id="IPR000056">
    <property type="entry name" value="Ribul_P_3_epim-like"/>
</dbReference>
<feature type="binding site" evidence="14">
    <location>
        <position position="176"/>
    </location>
    <ligand>
        <name>substrate</name>
    </ligand>
</feature>
<dbReference type="SUPFAM" id="SSF51366">
    <property type="entry name" value="Ribulose-phoshate binding barrel"/>
    <property type="match status" value="1"/>
</dbReference>
<dbReference type="GO" id="GO:0005737">
    <property type="term" value="C:cytoplasm"/>
    <property type="evidence" value="ECO:0007669"/>
    <property type="project" value="UniProtKB-ARBA"/>
</dbReference>
<dbReference type="Pfam" id="PF00834">
    <property type="entry name" value="Ribul_P_3_epim"/>
    <property type="match status" value="1"/>
</dbReference>
<dbReference type="EC" id="5.1.3.1" evidence="7 10"/>
<comment type="cofactor">
    <cofactor evidence="5">
        <name>Fe(2+)</name>
        <dbReference type="ChEBI" id="CHEBI:29033"/>
    </cofactor>
</comment>
<feature type="active site" description="Proton donor" evidence="10 12">
    <location>
        <position position="174"/>
    </location>
</feature>
<evidence type="ECO:0000256" key="7">
    <source>
        <dbReference type="ARBA" id="ARBA00013188"/>
    </source>
</evidence>
<comment type="pathway">
    <text evidence="10">Carbohydrate degradation.</text>
</comment>
<evidence type="ECO:0000256" key="11">
    <source>
        <dbReference type="PIRNR" id="PIRNR001461"/>
    </source>
</evidence>
<evidence type="ECO:0000256" key="10">
    <source>
        <dbReference type="HAMAP-Rule" id="MF_02227"/>
    </source>
</evidence>
<dbReference type="Gene3D" id="3.20.20.70">
    <property type="entry name" value="Aldolase class I"/>
    <property type="match status" value="1"/>
</dbReference>
<name>A0A7V5H3X7_CALAY</name>
<evidence type="ECO:0000256" key="3">
    <source>
        <dbReference type="ARBA" id="ARBA00001941"/>
    </source>
</evidence>
<reference evidence="15" key="1">
    <citation type="journal article" date="2020" name="mSystems">
        <title>Genome- and Community-Level Interaction Insights into Carbon Utilization and Element Cycling Functions of Hydrothermarchaeota in Hydrothermal Sediment.</title>
        <authorList>
            <person name="Zhou Z."/>
            <person name="Liu Y."/>
            <person name="Xu W."/>
            <person name="Pan J."/>
            <person name="Luo Z.H."/>
            <person name="Li M."/>
        </authorList>
    </citation>
    <scope>NUCLEOTIDE SEQUENCE [LARGE SCALE GENOMIC DNA]</scope>
    <source>
        <strain evidence="15">HyVt-76</strain>
    </source>
</reference>
<dbReference type="NCBIfam" id="TIGR01163">
    <property type="entry name" value="rpe"/>
    <property type="match status" value="1"/>
</dbReference>
<comment type="function">
    <text evidence="10">Catalyzes the reversible epimerization of D-ribulose 5-phosphate to D-xylulose 5-phosphate.</text>
</comment>
<comment type="catalytic activity">
    <reaction evidence="1 10 11">
        <text>D-ribulose 5-phosphate = D-xylulose 5-phosphate</text>
        <dbReference type="Rhea" id="RHEA:13677"/>
        <dbReference type="ChEBI" id="CHEBI:57737"/>
        <dbReference type="ChEBI" id="CHEBI:58121"/>
        <dbReference type="EC" id="5.1.3.1"/>
    </reaction>
</comment>
<dbReference type="GO" id="GO:0019323">
    <property type="term" value="P:pentose catabolic process"/>
    <property type="evidence" value="ECO:0007669"/>
    <property type="project" value="UniProtKB-UniRule"/>
</dbReference>
<dbReference type="PROSITE" id="PS01086">
    <property type="entry name" value="RIBUL_P_3_EPIMER_2"/>
    <property type="match status" value="1"/>
</dbReference>
<evidence type="ECO:0000256" key="8">
    <source>
        <dbReference type="ARBA" id="ARBA00022723"/>
    </source>
</evidence>
<keyword evidence="13" id="KW-0464">Manganese</keyword>
<dbReference type="PIRSF" id="PIRSF001461">
    <property type="entry name" value="RPE"/>
    <property type="match status" value="1"/>
</dbReference>
<dbReference type="InterPro" id="IPR013785">
    <property type="entry name" value="Aldolase_TIM"/>
</dbReference>
<evidence type="ECO:0000313" key="15">
    <source>
        <dbReference type="EMBL" id="HHE55222.1"/>
    </source>
</evidence>
<comment type="similarity">
    <text evidence="6 10 11">Belongs to the ribulose-phosphate 3-epimerase family.</text>
</comment>
<comment type="cofactor">
    <cofactor evidence="2">
        <name>Mn(2+)</name>
        <dbReference type="ChEBI" id="CHEBI:29035"/>
    </cofactor>
</comment>
<comment type="caution">
    <text evidence="15">The sequence shown here is derived from an EMBL/GenBank/DDBJ whole genome shotgun (WGS) entry which is preliminary data.</text>
</comment>
<proteinExistence type="inferred from homology"/>
<dbReference type="GO" id="GO:0046872">
    <property type="term" value="F:metal ion binding"/>
    <property type="evidence" value="ECO:0007669"/>
    <property type="project" value="UniProtKB-UniRule"/>
</dbReference>
<sequence length="223" mass="24399">MPFLAPSILSADLVRLVEQIEIVEKNGADLIHVDVMDGHFVPNMTFGPAIVKALKKISKLPIDVHLMVSNPMQFVEWFAASGANYLTIHQEAYWHLDRAVNRIKALGCKAGISINPATPVSAIRHLLNDLDLVLVMTVNPGFGGQKFIPYTLEKIRELDELRSRLQANFLIEVDGGIDELTAKSVLEAGADILVAGSAIFEKNSIAEAAHKLKSIILARGKEV</sequence>
<comment type="cofactor">
    <cofactor evidence="3">
        <name>Co(2+)</name>
        <dbReference type="ChEBI" id="CHEBI:48828"/>
    </cofactor>
</comment>
<evidence type="ECO:0000256" key="6">
    <source>
        <dbReference type="ARBA" id="ARBA00009541"/>
    </source>
</evidence>
<feature type="binding site" evidence="10 13">
    <location>
        <position position="174"/>
    </location>
    <ligand>
        <name>a divalent metal cation</name>
        <dbReference type="ChEBI" id="CHEBI:60240"/>
    </ligand>
</feature>
<feature type="binding site" evidence="10 14">
    <location>
        <begin position="196"/>
        <end position="197"/>
    </location>
    <ligand>
        <name>substrate</name>
    </ligand>
</feature>
<dbReference type="AlphaFoldDB" id="A0A7V5H3X7"/>
<keyword evidence="13" id="KW-0170">Cobalt</keyword>
<feature type="binding site" evidence="10 13">
    <location>
        <position position="32"/>
    </location>
    <ligand>
        <name>a divalent metal cation</name>
        <dbReference type="ChEBI" id="CHEBI:60240"/>
    </ligand>
</feature>
<dbReference type="GO" id="GO:0006098">
    <property type="term" value="P:pentose-phosphate shunt"/>
    <property type="evidence" value="ECO:0007669"/>
    <property type="project" value="UniProtKB-UniRule"/>
</dbReference>
<keyword evidence="10 11" id="KW-0119">Carbohydrate metabolism</keyword>
<evidence type="ECO:0000256" key="4">
    <source>
        <dbReference type="ARBA" id="ARBA00001947"/>
    </source>
</evidence>
<dbReference type="CDD" id="cd00429">
    <property type="entry name" value="RPE"/>
    <property type="match status" value="1"/>
</dbReference>
<dbReference type="GO" id="GO:0004750">
    <property type="term" value="F:D-ribulose-phosphate 3-epimerase activity"/>
    <property type="evidence" value="ECO:0007669"/>
    <property type="project" value="UniProtKB-UniRule"/>
</dbReference>
<keyword evidence="13" id="KW-0862">Zinc</keyword>
<keyword evidence="9 10" id="KW-0413">Isomerase</keyword>
<evidence type="ECO:0000256" key="14">
    <source>
        <dbReference type="PIRSR" id="PIRSR001461-3"/>
    </source>
</evidence>
<dbReference type="HAMAP" id="MF_02227">
    <property type="entry name" value="RPE"/>
    <property type="match status" value="1"/>
</dbReference>
<comment type="cofactor">
    <cofactor evidence="4">
        <name>Zn(2+)</name>
        <dbReference type="ChEBI" id="CHEBI:29105"/>
    </cofactor>
</comment>
<dbReference type="PANTHER" id="PTHR11749">
    <property type="entry name" value="RIBULOSE-5-PHOSPHATE-3-EPIMERASE"/>
    <property type="match status" value="1"/>
</dbReference>
<evidence type="ECO:0000256" key="9">
    <source>
        <dbReference type="ARBA" id="ARBA00023235"/>
    </source>
</evidence>
<protein>
    <recommendedName>
        <fullName evidence="7 10">Ribulose-phosphate 3-epimerase</fullName>
        <ecNumber evidence="7 10">5.1.3.1</ecNumber>
    </recommendedName>
</protein>